<dbReference type="InterPro" id="IPR003661">
    <property type="entry name" value="HisK_dim/P_dom"/>
</dbReference>
<evidence type="ECO:0000256" key="3">
    <source>
        <dbReference type="ARBA" id="ARBA00022553"/>
    </source>
</evidence>
<dbReference type="InterPro" id="IPR003594">
    <property type="entry name" value="HATPase_dom"/>
</dbReference>
<feature type="modified residue" description="4-aspartylphosphate" evidence="11">
    <location>
        <position position="440"/>
    </location>
</feature>
<keyword evidence="6" id="KW-0418">Kinase</keyword>
<evidence type="ECO:0000313" key="15">
    <source>
        <dbReference type="EMBL" id="PIE62527.1"/>
    </source>
</evidence>
<comment type="catalytic activity">
    <reaction evidence="1">
        <text>ATP + protein L-histidine = ADP + protein N-phospho-L-histidine.</text>
        <dbReference type="EC" id="2.7.13.3"/>
    </reaction>
</comment>
<dbReference type="CDD" id="cd00082">
    <property type="entry name" value="HisKA"/>
    <property type="match status" value="1"/>
</dbReference>
<dbReference type="CDD" id="cd16922">
    <property type="entry name" value="HATPase_EvgS-ArcB-TorS-like"/>
    <property type="match status" value="1"/>
</dbReference>
<dbReference type="PANTHER" id="PTHR45339:SF1">
    <property type="entry name" value="HYBRID SIGNAL TRANSDUCTION HISTIDINE KINASE J"/>
    <property type="match status" value="1"/>
</dbReference>
<dbReference type="Pfam" id="PF02518">
    <property type="entry name" value="HATPase_c"/>
    <property type="match status" value="1"/>
</dbReference>
<dbReference type="SMART" id="SM00387">
    <property type="entry name" value="HATPase_c"/>
    <property type="match status" value="1"/>
</dbReference>
<feature type="modified residue" description="4-aspartylphosphate" evidence="11">
    <location>
        <position position="585"/>
    </location>
</feature>
<evidence type="ECO:0000259" key="13">
    <source>
        <dbReference type="PROSITE" id="PS50109"/>
    </source>
</evidence>
<dbReference type="Pfam" id="PF00512">
    <property type="entry name" value="HisKA"/>
    <property type="match status" value="1"/>
</dbReference>
<evidence type="ECO:0000256" key="5">
    <source>
        <dbReference type="ARBA" id="ARBA00022741"/>
    </source>
</evidence>
<dbReference type="InterPro" id="IPR036890">
    <property type="entry name" value="HATPase_C_sf"/>
</dbReference>
<dbReference type="Gene3D" id="1.10.287.130">
    <property type="match status" value="1"/>
</dbReference>
<dbReference type="Proteomes" id="UP000231203">
    <property type="component" value="Unassembled WGS sequence"/>
</dbReference>
<dbReference type="EMBL" id="PDTI01000040">
    <property type="protein sequence ID" value="PIE62527.1"/>
    <property type="molecule type" value="Genomic_DNA"/>
</dbReference>
<keyword evidence="7" id="KW-0067">ATP-binding</keyword>
<sequence length="663" mass="74164">MRALLMFKVKTKLRFILTLYTFLPIIVMMWFVGDTDIFYAEAFQSAMVLCITLAILLPIFSPYIIGFRWLFLGQLNQILGICQLIRKGDYNYFPLPNEPNEPESENEIRLLMRNMNWMIRQIELREEKLKKAAKNSEIANTMKSRFLANMSHEIRTPINAVIGLSHLCLDTQLNDEQRDYIEKIYDSSHLLLNIINDILDFSKIEAGKIELESLPFCLDDVLANLSNMIAMKAHEKGLELLFDIAADTPVNLIGDPLRLVQVLLNLTSNAVKFTQRGEVVVTIGTQNKTDQSIELKISIKDTGIGIPPEQLPTVFDAFIQTDSSTTRKYGGSGLGLAISKNLIKLMGGKITCRSTPGQGSLFSFFVVLKPDQSYVQGCLPANPSNLKILVVEDVCSTRQMLFEALSSFSFRPVCVKSGELAIKVLGEESTENFFHLILIDSNMPGMDGIETIKQIHALAGIPKLPTILMTPIYEKEKIIRTANELNIDGFLEKPFTPSTLLDTVRSAFAGDSNLGKHRCRDGQWTIEPLQGLTGAKILLVEDNAINQKVAEQFLIKAGIEVTIADNGRDAVAINHKNDFNCILMDIQMPEMDGFEATAAILESSDCNHPPIIAMTANATAEDKERCMRAGMVAHIPKPIEPQFLFDTLRKWVVRGQDKTHGYN</sequence>
<dbReference type="SMART" id="SM00448">
    <property type="entry name" value="REC"/>
    <property type="match status" value="2"/>
</dbReference>
<feature type="domain" description="Histidine kinase" evidence="13">
    <location>
        <begin position="149"/>
        <end position="370"/>
    </location>
</feature>
<evidence type="ECO:0000256" key="1">
    <source>
        <dbReference type="ARBA" id="ARBA00000085"/>
    </source>
</evidence>
<evidence type="ECO:0000256" key="10">
    <source>
        <dbReference type="ARBA" id="ARBA00068150"/>
    </source>
</evidence>
<keyword evidence="12" id="KW-0812">Transmembrane</keyword>
<dbReference type="GO" id="GO:0005524">
    <property type="term" value="F:ATP binding"/>
    <property type="evidence" value="ECO:0007669"/>
    <property type="project" value="UniProtKB-KW"/>
</dbReference>
<dbReference type="InterPro" id="IPR001789">
    <property type="entry name" value="Sig_transdc_resp-reg_receiver"/>
</dbReference>
<dbReference type="SUPFAM" id="SSF55874">
    <property type="entry name" value="ATPase domain of HSP90 chaperone/DNA topoisomerase II/histidine kinase"/>
    <property type="match status" value="1"/>
</dbReference>
<evidence type="ECO:0000256" key="6">
    <source>
        <dbReference type="ARBA" id="ARBA00022777"/>
    </source>
</evidence>
<evidence type="ECO:0000256" key="8">
    <source>
        <dbReference type="ARBA" id="ARBA00023012"/>
    </source>
</evidence>
<dbReference type="PROSITE" id="PS50109">
    <property type="entry name" value="HIS_KIN"/>
    <property type="match status" value="1"/>
</dbReference>
<dbReference type="EC" id="2.7.13.3" evidence="2"/>
<accession>A0A2G6MR18</accession>
<dbReference type="PANTHER" id="PTHR45339">
    <property type="entry name" value="HYBRID SIGNAL TRANSDUCTION HISTIDINE KINASE J"/>
    <property type="match status" value="1"/>
</dbReference>
<dbReference type="InterPro" id="IPR005467">
    <property type="entry name" value="His_kinase_dom"/>
</dbReference>
<dbReference type="InterPro" id="IPR011006">
    <property type="entry name" value="CheY-like_superfamily"/>
</dbReference>
<evidence type="ECO:0000259" key="14">
    <source>
        <dbReference type="PROSITE" id="PS50110"/>
    </source>
</evidence>
<gene>
    <name evidence="15" type="ORF">CSA25_04900</name>
</gene>
<comment type="subunit">
    <text evidence="9">At low DSF concentrations, interacts with RpfF.</text>
</comment>
<evidence type="ECO:0000313" key="16">
    <source>
        <dbReference type="Proteomes" id="UP000231203"/>
    </source>
</evidence>
<dbReference type="PRINTS" id="PR00344">
    <property type="entry name" value="BCTRLSENSOR"/>
</dbReference>
<proteinExistence type="predicted"/>
<dbReference type="FunFam" id="1.10.287.130:FF:000002">
    <property type="entry name" value="Two-component osmosensing histidine kinase"/>
    <property type="match status" value="1"/>
</dbReference>
<dbReference type="SUPFAM" id="SSF47384">
    <property type="entry name" value="Homodimeric domain of signal transducing histidine kinase"/>
    <property type="match status" value="1"/>
</dbReference>
<keyword evidence="4" id="KW-0808">Transferase</keyword>
<dbReference type="PROSITE" id="PS50110">
    <property type="entry name" value="RESPONSE_REGULATORY"/>
    <property type="match status" value="2"/>
</dbReference>
<keyword evidence="12" id="KW-1133">Transmembrane helix</keyword>
<evidence type="ECO:0000256" key="4">
    <source>
        <dbReference type="ARBA" id="ARBA00022679"/>
    </source>
</evidence>
<feature type="domain" description="Response regulatory" evidence="14">
    <location>
        <begin position="387"/>
        <end position="508"/>
    </location>
</feature>
<evidence type="ECO:0000256" key="12">
    <source>
        <dbReference type="SAM" id="Phobius"/>
    </source>
</evidence>
<dbReference type="SUPFAM" id="SSF52172">
    <property type="entry name" value="CheY-like"/>
    <property type="match status" value="2"/>
</dbReference>
<feature type="transmembrane region" description="Helical" evidence="12">
    <location>
        <begin position="45"/>
        <end position="65"/>
    </location>
</feature>
<dbReference type="Pfam" id="PF00072">
    <property type="entry name" value="Response_reg"/>
    <property type="match status" value="2"/>
</dbReference>
<dbReference type="InterPro" id="IPR036097">
    <property type="entry name" value="HisK_dim/P_sf"/>
</dbReference>
<feature type="transmembrane region" description="Helical" evidence="12">
    <location>
        <begin position="12"/>
        <end position="33"/>
    </location>
</feature>
<keyword evidence="8" id="KW-0902">Two-component regulatory system</keyword>
<dbReference type="SMART" id="SM00388">
    <property type="entry name" value="HisKA"/>
    <property type="match status" value="1"/>
</dbReference>
<evidence type="ECO:0000256" key="2">
    <source>
        <dbReference type="ARBA" id="ARBA00012438"/>
    </source>
</evidence>
<comment type="caution">
    <text evidence="15">The sequence shown here is derived from an EMBL/GenBank/DDBJ whole genome shotgun (WGS) entry which is preliminary data.</text>
</comment>
<organism evidence="15 16">
    <name type="scientific">Desulfobacter postgatei</name>
    <dbReference type="NCBI Taxonomy" id="2293"/>
    <lineage>
        <taxon>Bacteria</taxon>
        <taxon>Pseudomonadati</taxon>
        <taxon>Thermodesulfobacteriota</taxon>
        <taxon>Desulfobacteria</taxon>
        <taxon>Desulfobacterales</taxon>
        <taxon>Desulfobacteraceae</taxon>
        <taxon>Desulfobacter</taxon>
    </lineage>
</organism>
<dbReference type="AlphaFoldDB" id="A0A2G6MR18"/>
<feature type="domain" description="Response regulatory" evidence="14">
    <location>
        <begin position="536"/>
        <end position="652"/>
    </location>
</feature>
<dbReference type="CDD" id="cd17546">
    <property type="entry name" value="REC_hyHK_CKI1_RcsC-like"/>
    <property type="match status" value="2"/>
</dbReference>
<name>A0A2G6MR18_9BACT</name>
<keyword evidence="3 11" id="KW-0597">Phosphoprotein</keyword>
<dbReference type="Gene3D" id="3.30.565.10">
    <property type="entry name" value="Histidine kinase-like ATPase, C-terminal domain"/>
    <property type="match status" value="1"/>
</dbReference>
<keyword evidence="5" id="KW-0547">Nucleotide-binding</keyword>
<dbReference type="InterPro" id="IPR004358">
    <property type="entry name" value="Sig_transdc_His_kin-like_C"/>
</dbReference>
<keyword evidence="12" id="KW-0472">Membrane</keyword>
<dbReference type="FunFam" id="3.30.565.10:FF:000010">
    <property type="entry name" value="Sensor histidine kinase RcsC"/>
    <property type="match status" value="1"/>
</dbReference>
<evidence type="ECO:0000256" key="11">
    <source>
        <dbReference type="PROSITE-ProRule" id="PRU00169"/>
    </source>
</evidence>
<dbReference type="Gene3D" id="3.40.50.2300">
    <property type="match status" value="2"/>
</dbReference>
<evidence type="ECO:0000256" key="7">
    <source>
        <dbReference type="ARBA" id="ARBA00022840"/>
    </source>
</evidence>
<dbReference type="GO" id="GO:0000155">
    <property type="term" value="F:phosphorelay sensor kinase activity"/>
    <property type="evidence" value="ECO:0007669"/>
    <property type="project" value="InterPro"/>
</dbReference>
<protein>
    <recommendedName>
        <fullName evidence="10">Sensory/regulatory protein RpfC</fullName>
        <ecNumber evidence="2">2.7.13.3</ecNumber>
    </recommendedName>
</protein>
<reference evidence="15 16" key="1">
    <citation type="submission" date="2017-10" db="EMBL/GenBank/DDBJ databases">
        <title>Novel microbial diversity and functional potential in the marine mammal oral microbiome.</title>
        <authorList>
            <person name="Dudek N.K."/>
            <person name="Sun C.L."/>
            <person name="Burstein D."/>
            <person name="Kantor R.S."/>
            <person name="Aliaga Goltsman D.S."/>
            <person name="Bik E.M."/>
            <person name="Thomas B.C."/>
            <person name="Banfield J.F."/>
            <person name="Relman D.A."/>
        </authorList>
    </citation>
    <scope>NUCLEOTIDE SEQUENCE [LARGE SCALE GENOMIC DNA]</scope>
    <source>
        <strain evidence="15">DOLJORAL78_47_202</strain>
    </source>
</reference>
<evidence type="ECO:0000256" key="9">
    <source>
        <dbReference type="ARBA" id="ARBA00064003"/>
    </source>
</evidence>